<dbReference type="InterPro" id="IPR029058">
    <property type="entry name" value="AB_hydrolase_fold"/>
</dbReference>
<dbReference type="AlphaFoldDB" id="A0A072N4S7"/>
<dbReference type="PATRIC" id="fig|1137280.3.peg.1153"/>
<dbReference type="Proteomes" id="UP000035057">
    <property type="component" value="Unassembled WGS sequence"/>
</dbReference>
<sequence>MQRHLLHYLRDQGHTDTTMYGHLHSPRAIAEELRSAVDANRKIALIGYSQGGFQAVEVARELHGAGVPVDLLVTIAAGGLGRAFPGRWRAEPRQIPSNVKQCINLFSEGDILGCDRRYQRNLATPTMAGQFVENHGFSRVDGISHIDLVRCYPEGRVHPQVRSLVLGRLMRELSLMENPG</sequence>
<dbReference type="EMBL" id="ANIE01000003">
    <property type="protein sequence ID" value="KEF32704.1"/>
    <property type="molecule type" value="Genomic_DNA"/>
</dbReference>
<evidence type="ECO:0000313" key="2">
    <source>
        <dbReference type="Proteomes" id="UP000035057"/>
    </source>
</evidence>
<name>A0A072N4S7_9GAMM</name>
<dbReference type="SUPFAM" id="SSF53474">
    <property type="entry name" value="alpha/beta-Hydrolases"/>
    <property type="match status" value="1"/>
</dbReference>
<evidence type="ECO:0000313" key="1">
    <source>
        <dbReference type="EMBL" id="KEF32704.1"/>
    </source>
</evidence>
<accession>A0A072N4S7</accession>
<evidence type="ECO:0008006" key="3">
    <source>
        <dbReference type="Google" id="ProtNLM"/>
    </source>
</evidence>
<comment type="caution">
    <text evidence="1">The sequence shown here is derived from an EMBL/GenBank/DDBJ whole genome shotgun (WGS) entry which is preliminary data.</text>
</comment>
<organism evidence="1 2">
    <name type="scientific">Marinobacter nitratireducens</name>
    <dbReference type="NCBI Taxonomy" id="1137280"/>
    <lineage>
        <taxon>Bacteria</taxon>
        <taxon>Pseudomonadati</taxon>
        <taxon>Pseudomonadota</taxon>
        <taxon>Gammaproteobacteria</taxon>
        <taxon>Pseudomonadales</taxon>
        <taxon>Marinobacteraceae</taxon>
        <taxon>Marinobacter</taxon>
    </lineage>
</organism>
<proteinExistence type="predicted"/>
<dbReference type="STRING" id="1137280.D777_01338"/>
<reference evidence="1 2" key="1">
    <citation type="submission" date="2012-12" db="EMBL/GenBank/DDBJ databases">
        <title>Genome assembly of Marinobacter sp. AK21.</title>
        <authorList>
            <person name="Khatri I."/>
            <person name="Kumar R."/>
            <person name="Vaidya B."/>
            <person name="Subramanian S."/>
            <person name="Pinnaka A."/>
        </authorList>
    </citation>
    <scope>NUCLEOTIDE SEQUENCE [LARGE SCALE GENOMIC DNA]</scope>
    <source>
        <strain evidence="1 2">AK21</strain>
    </source>
</reference>
<keyword evidence="2" id="KW-1185">Reference proteome</keyword>
<gene>
    <name evidence="1" type="ORF">D777_01338</name>
</gene>
<dbReference type="Gene3D" id="3.40.50.1820">
    <property type="entry name" value="alpha/beta hydrolase"/>
    <property type="match status" value="1"/>
</dbReference>
<protein>
    <recommendedName>
        <fullName evidence="3">Thioesterase domain-containing protein</fullName>
    </recommendedName>
</protein>